<dbReference type="InterPro" id="IPR038740">
    <property type="entry name" value="BioF2-like_GNAT_dom"/>
</dbReference>
<feature type="domain" description="BioF2-like acetyltransferase" evidence="1">
    <location>
        <begin position="160"/>
        <end position="291"/>
    </location>
</feature>
<dbReference type="InterPro" id="IPR016181">
    <property type="entry name" value="Acyl_CoA_acyltransferase"/>
</dbReference>
<keyword evidence="2" id="KW-0808">Transferase</keyword>
<dbReference type="Pfam" id="PF13480">
    <property type="entry name" value="Acetyltransf_6"/>
    <property type="match status" value="1"/>
</dbReference>
<evidence type="ECO:0000313" key="2">
    <source>
        <dbReference type="EMBL" id="SER18777.1"/>
    </source>
</evidence>
<dbReference type="EMBL" id="FOGG01000005">
    <property type="protein sequence ID" value="SER18777.1"/>
    <property type="molecule type" value="Genomic_DNA"/>
</dbReference>
<dbReference type="RefSeq" id="WP_090882340.1">
    <property type="nucleotide sequence ID" value="NZ_FOGG01000005.1"/>
</dbReference>
<dbReference type="OrthoDB" id="9785911at2"/>
<dbReference type="AlphaFoldDB" id="A0A1H9M5M7"/>
<organism evidence="2 3">
    <name type="scientific">Pedobacter rhizosphaerae</name>
    <dbReference type="NCBI Taxonomy" id="390241"/>
    <lineage>
        <taxon>Bacteria</taxon>
        <taxon>Pseudomonadati</taxon>
        <taxon>Bacteroidota</taxon>
        <taxon>Sphingobacteriia</taxon>
        <taxon>Sphingobacteriales</taxon>
        <taxon>Sphingobacteriaceae</taxon>
        <taxon>Pedobacter</taxon>
    </lineage>
</organism>
<dbReference type="Gene3D" id="3.40.630.30">
    <property type="match status" value="1"/>
</dbReference>
<evidence type="ECO:0000259" key="1">
    <source>
        <dbReference type="Pfam" id="PF13480"/>
    </source>
</evidence>
<gene>
    <name evidence="2" type="ORF">SAMN04488023_105106</name>
</gene>
<proteinExistence type="predicted"/>
<dbReference type="InterPro" id="IPR050644">
    <property type="entry name" value="PG_Glycine_Bridge_Synth"/>
</dbReference>
<dbReference type="GO" id="GO:0016740">
    <property type="term" value="F:transferase activity"/>
    <property type="evidence" value="ECO:0007669"/>
    <property type="project" value="UniProtKB-KW"/>
</dbReference>
<sequence>MLIDKSTIGCAYRYTLDQKDDWNKYVENATEYDFFHTWKYHKLANSGEPVLFVYTEGDNYIAFPLLQRPIPGTPYFDLHCVYGYTGPISNRYFEELEEHFMQNFKDAFLTFLKEGNYVSVFSKLHPFFGHSRLMIKFGGLHDNGKTIAIDLTQSLDEQRRKYRKTTKGDINRCRRFGYQVKKAETKEDILAFSRLYEQNMGRINASEFYLFNEDYFLELLTNEKNCELMLVISNGEVICGSIIMYANKIMEGYLISTQTEYLKYSPAKFLLDEISLIGRSKGIDYYHLGGGLGFKENSLFEWKLGFSDFILDYKTWRYIANQEVYDHLVKESGNEWVEEVDFFPLYRMSPSVS</sequence>
<reference evidence="2 3" key="1">
    <citation type="submission" date="2016-10" db="EMBL/GenBank/DDBJ databases">
        <authorList>
            <person name="de Groot N.N."/>
        </authorList>
    </citation>
    <scope>NUCLEOTIDE SEQUENCE [LARGE SCALE GENOMIC DNA]</scope>
    <source>
        <strain evidence="2 3">DSM 18610</strain>
    </source>
</reference>
<dbReference type="PANTHER" id="PTHR36174">
    <property type="entry name" value="LIPID II:GLYCINE GLYCYLTRANSFERASE"/>
    <property type="match status" value="1"/>
</dbReference>
<dbReference type="Proteomes" id="UP000199572">
    <property type="component" value="Unassembled WGS sequence"/>
</dbReference>
<accession>A0A1H9M5M7</accession>
<dbReference type="STRING" id="390241.SAMN04488023_105106"/>
<dbReference type="PANTHER" id="PTHR36174:SF1">
    <property type="entry name" value="LIPID II:GLYCINE GLYCYLTRANSFERASE"/>
    <property type="match status" value="1"/>
</dbReference>
<evidence type="ECO:0000313" key="3">
    <source>
        <dbReference type="Proteomes" id="UP000199572"/>
    </source>
</evidence>
<keyword evidence="3" id="KW-1185">Reference proteome</keyword>
<protein>
    <submittedName>
        <fullName evidence="2">Acetyltransferase (GNAT) domain-containing protein</fullName>
    </submittedName>
</protein>
<name>A0A1H9M5M7_9SPHI</name>
<dbReference type="SUPFAM" id="SSF55729">
    <property type="entry name" value="Acyl-CoA N-acyltransferases (Nat)"/>
    <property type="match status" value="1"/>
</dbReference>